<comment type="similarity">
    <text evidence="1 4">Belongs to the serpin family.</text>
</comment>
<dbReference type="Gene3D" id="2.30.39.10">
    <property type="entry name" value="Alpha-1-antitrypsin, domain 1"/>
    <property type="match status" value="1"/>
</dbReference>
<protein>
    <submittedName>
        <fullName evidence="6">Heterochromatin-associated protein MENT</fullName>
    </submittedName>
</protein>
<dbReference type="CDD" id="cd00172">
    <property type="entry name" value="serpin"/>
    <property type="match status" value="1"/>
</dbReference>
<reference evidence="6" key="2">
    <citation type="journal article" date="2023" name="BMC Genomics">
        <title>Pest status, molecular evolution, and epigenetic factors derived from the genome assembly of Frankliniella fusca, a thysanopteran phytovirus vector.</title>
        <authorList>
            <person name="Catto M.A."/>
            <person name="Labadie P.E."/>
            <person name="Jacobson A.L."/>
            <person name="Kennedy G.G."/>
            <person name="Srinivasan R."/>
            <person name="Hunt B.G."/>
        </authorList>
    </citation>
    <scope>NUCLEOTIDE SEQUENCE</scope>
    <source>
        <strain evidence="6">PL_HMW_Pooled</strain>
    </source>
</reference>
<evidence type="ECO:0000256" key="4">
    <source>
        <dbReference type="RuleBase" id="RU000411"/>
    </source>
</evidence>
<sequence length="443" mass="48964">MVKRTANLWNGPRGNFLVSPLSVTAALGQLALGSRGESHRQLGELLSLPGRPGQANRKRSVMQLHLQMGGLLEILQADGRGSTAFQLRTASALFAAPNLRLFPRFKREVNEMYGTQIVSVNFGDPVTAQRRVNTWVSQQTHGRIPRALAAPPPPSTAVILSNSIYMKAAWRFPFSRELTKPGVFRTSLTQQVPVQFMRGQFSLRLADNPRLRIRVLHMPYKRSDVGFYIILPYDIKHEEYDIHNLTSHLTVQDMLETLALMRQQTVTVALPRMMLKETFSMKEPLRRFQSQQSSASGSDALAANRIRTRDTLSQTRRMDINGCSCTCPSEAVLVGTRGGGGLGGTGSSPGVLAAAATGHDDPLIFNMTNASNDPRFRIQDIVHQMFLEVNEEGTEAAAATTTTIDYAATPVFRVDRPFTFFVRHETTLATIFWATIVNPGPGS</sequence>
<dbReference type="Proteomes" id="UP001219518">
    <property type="component" value="Unassembled WGS sequence"/>
</dbReference>
<dbReference type="PANTHER" id="PTHR11461">
    <property type="entry name" value="SERINE PROTEASE INHIBITOR, SERPIN"/>
    <property type="match status" value="1"/>
</dbReference>
<evidence type="ECO:0000256" key="1">
    <source>
        <dbReference type="ARBA" id="ARBA00009500"/>
    </source>
</evidence>
<proteinExistence type="inferred from homology"/>
<evidence type="ECO:0000256" key="3">
    <source>
        <dbReference type="ARBA" id="ARBA00022900"/>
    </source>
</evidence>
<dbReference type="AlphaFoldDB" id="A0AAE1HQK8"/>
<evidence type="ECO:0000313" key="6">
    <source>
        <dbReference type="EMBL" id="KAK3925622.1"/>
    </source>
</evidence>
<dbReference type="GO" id="GO:0004867">
    <property type="term" value="F:serine-type endopeptidase inhibitor activity"/>
    <property type="evidence" value="ECO:0007669"/>
    <property type="project" value="UniProtKB-KW"/>
</dbReference>
<dbReference type="GO" id="GO:0005615">
    <property type="term" value="C:extracellular space"/>
    <property type="evidence" value="ECO:0007669"/>
    <property type="project" value="InterPro"/>
</dbReference>
<feature type="domain" description="Serpin" evidence="5">
    <location>
        <begin position="3"/>
        <end position="439"/>
    </location>
</feature>
<evidence type="ECO:0000313" key="7">
    <source>
        <dbReference type="Proteomes" id="UP001219518"/>
    </source>
</evidence>
<dbReference type="InterPro" id="IPR000215">
    <property type="entry name" value="Serpin_fam"/>
</dbReference>
<dbReference type="InterPro" id="IPR042178">
    <property type="entry name" value="Serpin_sf_1"/>
</dbReference>
<dbReference type="PANTHER" id="PTHR11461:SF211">
    <property type="entry name" value="GH10112P-RELATED"/>
    <property type="match status" value="1"/>
</dbReference>
<comment type="caution">
    <text evidence="6">The sequence shown here is derived from an EMBL/GenBank/DDBJ whole genome shotgun (WGS) entry which is preliminary data.</text>
</comment>
<dbReference type="EMBL" id="JAHWGI010001240">
    <property type="protein sequence ID" value="KAK3925622.1"/>
    <property type="molecule type" value="Genomic_DNA"/>
</dbReference>
<dbReference type="InterPro" id="IPR023796">
    <property type="entry name" value="Serpin_dom"/>
</dbReference>
<dbReference type="SMART" id="SM00093">
    <property type="entry name" value="SERPIN"/>
    <property type="match status" value="1"/>
</dbReference>
<reference evidence="6" key="1">
    <citation type="submission" date="2021-07" db="EMBL/GenBank/DDBJ databases">
        <authorList>
            <person name="Catto M.A."/>
            <person name="Jacobson A."/>
            <person name="Kennedy G."/>
            <person name="Labadie P."/>
            <person name="Hunt B.G."/>
            <person name="Srinivasan R."/>
        </authorList>
    </citation>
    <scope>NUCLEOTIDE SEQUENCE</scope>
    <source>
        <strain evidence="6">PL_HMW_Pooled</strain>
        <tissue evidence="6">Head</tissue>
    </source>
</reference>
<accession>A0AAE1HQK8</accession>
<evidence type="ECO:0000256" key="2">
    <source>
        <dbReference type="ARBA" id="ARBA00022690"/>
    </source>
</evidence>
<keyword evidence="7" id="KW-1185">Reference proteome</keyword>
<dbReference type="InterPro" id="IPR042185">
    <property type="entry name" value="Serpin_sf_2"/>
</dbReference>
<organism evidence="6 7">
    <name type="scientific">Frankliniella fusca</name>
    <dbReference type="NCBI Taxonomy" id="407009"/>
    <lineage>
        <taxon>Eukaryota</taxon>
        <taxon>Metazoa</taxon>
        <taxon>Ecdysozoa</taxon>
        <taxon>Arthropoda</taxon>
        <taxon>Hexapoda</taxon>
        <taxon>Insecta</taxon>
        <taxon>Pterygota</taxon>
        <taxon>Neoptera</taxon>
        <taxon>Paraneoptera</taxon>
        <taxon>Thysanoptera</taxon>
        <taxon>Terebrantia</taxon>
        <taxon>Thripoidea</taxon>
        <taxon>Thripidae</taxon>
        <taxon>Frankliniella</taxon>
    </lineage>
</organism>
<dbReference type="InterPro" id="IPR036186">
    <property type="entry name" value="Serpin_sf"/>
</dbReference>
<keyword evidence="3" id="KW-0722">Serine protease inhibitor</keyword>
<gene>
    <name evidence="6" type="ORF">KUF71_013871</name>
</gene>
<name>A0AAE1HQK8_9NEOP</name>
<keyword evidence="2" id="KW-0646">Protease inhibitor</keyword>
<dbReference type="Gene3D" id="3.30.497.10">
    <property type="entry name" value="Antithrombin, subunit I, domain 2"/>
    <property type="match status" value="2"/>
</dbReference>
<dbReference type="Pfam" id="PF00079">
    <property type="entry name" value="Serpin"/>
    <property type="match status" value="2"/>
</dbReference>
<evidence type="ECO:0000259" key="5">
    <source>
        <dbReference type="SMART" id="SM00093"/>
    </source>
</evidence>
<dbReference type="SUPFAM" id="SSF56574">
    <property type="entry name" value="Serpins"/>
    <property type="match status" value="1"/>
</dbReference>